<proteinExistence type="predicted"/>
<gene>
    <name evidence="2" type="ORF">V7S43_018108</name>
    <name evidence="1" type="ORF">V7S43_018989</name>
</gene>
<comment type="caution">
    <text evidence="1">The sequence shown here is derived from an EMBL/GenBank/DDBJ whole genome shotgun (WGS) entry which is preliminary data.</text>
</comment>
<dbReference type="AlphaFoldDB" id="A0ABD3EPM7"/>
<dbReference type="Proteomes" id="UP001632037">
    <property type="component" value="Unassembled WGS sequence"/>
</dbReference>
<evidence type="ECO:0000313" key="3">
    <source>
        <dbReference type="Proteomes" id="UP001632037"/>
    </source>
</evidence>
<dbReference type="EMBL" id="JBIMZQ010000100">
    <property type="protein sequence ID" value="KAL3656181.1"/>
    <property type="molecule type" value="Genomic_DNA"/>
</dbReference>
<evidence type="ECO:0008006" key="4">
    <source>
        <dbReference type="Google" id="ProtNLM"/>
    </source>
</evidence>
<organism evidence="1 3">
    <name type="scientific">Phytophthora oleae</name>
    <dbReference type="NCBI Taxonomy" id="2107226"/>
    <lineage>
        <taxon>Eukaryota</taxon>
        <taxon>Sar</taxon>
        <taxon>Stramenopiles</taxon>
        <taxon>Oomycota</taxon>
        <taxon>Peronosporomycetes</taxon>
        <taxon>Peronosporales</taxon>
        <taxon>Peronosporaceae</taxon>
        <taxon>Phytophthora</taxon>
    </lineage>
</organism>
<name>A0ABD3EPM7_9STRA</name>
<reference evidence="1 3" key="1">
    <citation type="submission" date="2024-09" db="EMBL/GenBank/DDBJ databases">
        <title>Genome sequencing and assembly of Phytophthora oleae, isolate VK10A, causative agent of rot of olive drupes.</title>
        <authorList>
            <person name="Conti Taguali S."/>
            <person name="Riolo M."/>
            <person name="La Spada F."/>
            <person name="Cacciola S.O."/>
            <person name="Dionisio G."/>
        </authorList>
    </citation>
    <scope>NUCLEOTIDE SEQUENCE [LARGE SCALE GENOMIC DNA]</scope>
    <source>
        <strain evidence="1 3">VK10A</strain>
    </source>
</reference>
<sequence>MRDVRTNTTATFYDQQILRRYTENDRIVIVWRAYIEPLEFEKRSVSGLCFLEKGYVLITRHDHEEEEDSGNATFSKVSTCYMLTPTATGRKLRHDSQTISLIDFVFNAVSANMSMIIEKVENVLLDQTIHKHKSC</sequence>
<evidence type="ECO:0000313" key="2">
    <source>
        <dbReference type="EMBL" id="KAL3657061.1"/>
    </source>
</evidence>
<dbReference type="PANTHER" id="PTHR35796">
    <property type="entry name" value="HYPOTHETICAL CYTOSOLIC PROTEIN"/>
    <property type="match status" value="1"/>
</dbReference>
<keyword evidence="3" id="KW-1185">Reference proteome</keyword>
<dbReference type="PANTHER" id="PTHR35796:SF3">
    <property type="entry name" value="BHLH DOMAIN-CONTAINING PROTEIN"/>
    <property type="match status" value="1"/>
</dbReference>
<accession>A0ABD3EPM7</accession>
<evidence type="ECO:0000313" key="1">
    <source>
        <dbReference type="EMBL" id="KAL3656181.1"/>
    </source>
</evidence>
<protein>
    <recommendedName>
        <fullName evidence="4">M96 mating-specific protein family</fullName>
    </recommendedName>
</protein>
<dbReference type="EMBL" id="JBIMZQ010000070">
    <property type="protein sequence ID" value="KAL3657061.1"/>
    <property type="molecule type" value="Genomic_DNA"/>
</dbReference>